<geneLocation type="plasmid" evidence="1">
    <name>p16005813A</name>
</geneLocation>
<accession>A0A5B8KQY0</accession>
<proteinExistence type="predicted"/>
<dbReference type="AlphaFoldDB" id="A0A5B8KQY0"/>
<sequence>MYFLIRKETDRKFHRIDFSVLTDMLPALTCRRCFQQIC</sequence>
<reference evidence="1" key="1">
    <citation type="submission" date="2018-10" db="EMBL/GenBank/DDBJ databases">
        <authorList>
            <person name="Zhou D."/>
            <person name="Yin Z."/>
            <person name="Feng J."/>
        </authorList>
    </citation>
    <scope>NUCLEOTIDE SEQUENCE</scope>
    <source>
        <strain evidence="1">16005813</strain>
        <plasmid evidence="1">p16005813A</plasmid>
    </source>
</reference>
<evidence type="ECO:0000313" key="1">
    <source>
        <dbReference type="EMBL" id="QDY98188.1"/>
    </source>
</evidence>
<protein>
    <submittedName>
        <fullName evidence="1">Uncharacterized protein</fullName>
    </submittedName>
</protein>
<name>A0A5B8KQY0_9ENTR</name>
<keyword evidence="1" id="KW-0614">Plasmid</keyword>
<dbReference type="EMBL" id="MK036891">
    <property type="protein sequence ID" value="QDY98188.1"/>
    <property type="molecule type" value="Genomic_DNA"/>
</dbReference>
<organism evidence="1">
    <name type="scientific">Leclercia adecarboxylata</name>
    <dbReference type="NCBI Taxonomy" id="83655"/>
    <lineage>
        <taxon>Bacteria</taxon>
        <taxon>Pseudomonadati</taxon>
        <taxon>Pseudomonadota</taxon>
        <taxon>Gammaproteobacteria</taxon>
        <taxon>Enterobacterales</taxon>
        <taxon>Enterobacteriaceae</taxon>
        <taxon>Leclercia</taxon>
    </lineage>
</organism>